<sequence>MQMTASTPAMTAALGMASVLAKLNYSKPTRKQRSRDDTDKALIVTGKQVQASQQHTEVEALTAGKGKENFGVVVNVYVLCYDCVNENSSMAFVLTKIRMVTDEGLVRKWGSGSATNIHSIPFFCERHQSLRNGAIAGCKHMSLQLEKNK</sequence>
<protein>
    <submittedName>
        <fullName evidence="1">Uncharacterized protein</fullName>
    </submittedName>
</protein>
<comment type="caution">
    <text evidence="1">The sequence shown here is derived from an EMBL/GenBank/DDBJ whole genome shotgun (WGS) entry which is preliminary data.</text>
</comment>
<proteinExistence type="predicted"/>
<gene>
    <name evidence="1" type="ORF">BDN71DRAFT_1433923</name>
</gene>
<dbReference type="Proteomes" id="UP000807025">
    <property type="component" value="Unassembled WGS sequence"/>
</dbReference>
<keyword evidence="2" id="KW-1185">Reference proteome</keyword>
<name>A0A9P5ZND2_PLEER</name>
<dbReference type="AlphaFoldDB" id="A0A9P5ZND2"/>
<organism evidence="1 2">
    <name type="scientific">Pleurotus eryngii</name>
    <name type="common">Boletus of the steppes</name>
    <dbReference type="NCBI Taxonomy" id="5323"/>
    <lineage>
        <taxon>Eukaryota</taxon>
        <taxon>Fungi</taxon>
        <taxon>Dikarya</taxon>
        <taxon>Basidiomycota</taxon>
        <taxon>Agaricomycotina</taxon>
        <taxon>Agaricomycetes</taxon>
        <taxon>Agaricomycetidae</taxon>
        <taxon>Agaricales</taxon>
        <taxon>Pleurotineae</taxon>
        <taxon>Pleurotaceae</taxon>
        <taxon>Pleurotus</taxon>
    </lineage>
</organism>
<accession>A0A9P5ZND2</accession>
<reference evidence="1" key="1">
    <citation type="submission" date="2020-11" db="EMBL/GenBank/DDBJ databases">
        <authorList>
            <consortium name="DOE Joint Genome Institute"/>
            <person name="Ahrendt S."/>
            <person name="Riley R."/>
            <person name="Andreopoulos W."/>
            <person name="Labutti K."/>
            <person name="Pangilinan J."/>
            <person name="Ruiz-Duenas F.J."/>
            <person name="Barrasa J.M."/>
            <person name="Sanchez-Garcia M."/>
            <person name="Camarero S."/>
            <person name="Miyauchi S."/>
            <person name="Serrano A."/>
            <person name="Linde D."/>
            <person name="Babiker R."/>
            <person name="Drula E."/>
            <person name="Ayuso-Fernandez I."/>
            <person name="Pacheco R."/>
            <person name="Padilla G."/>
            <person name="Ferreira P."/>
            <person name="Barriuso J."/>
            <person name="Kellner H."/>
            <person name="Castanera R."/>
            <person name="Alfaro M."/>
            <person name="Ramirez L."/>
            <person name="Pisabarro A.G."/>
            <person name="Kuo A."/>
            <person name="Tritt A."/>
            <person name="Lipzen A."/>
            <person name="He G."/>
            <person name="Yan M."/>
            <person name="Ng V."/>
            <person name="Cullen D."/>
            <person name="Martin F."/>
            <person name="Rosso M.-N."/>
            <person name="Henrissat B."/>
            <person name="Hibbett D."/>
            <person name="Martinez A.T."/>
            <person name="Grigoriev I.V."/>
        </authorList>
    </citation>
    <scope>NUCLEOTIDE SEQUENCE</scope>
    <source>
        <strain evidence="1">ATCC 90797</strain>
    </source>
</reference>
<dbReference type="EMBL" id="MU154618">
    <property type="protein sequence ID" value="KAF9491487.1"/>
    <property type="molecule type" value="Genomic_DNA"/>
</dbReference>
<evidence type="ECO:0000313" key="2">
    <source>
        <dbReference type="Proteomes" id="UP000807025"/>
    </source>
</evidence>
<evidence type="ECO:0000313" key="1">
    <source>
        <dbReference type="EMBL" id="KAF9491487.1"/>
    </source>
</evidence>